<dbReference type="Pfam" id="PF18701">
    <property type="entry name" value="DUF5641"/>
    <property type="match status" value="1"/>
</dbReference>
<evidence type="ECO:0000259" key="1">
    <source>
        <dbReference type="Pfam" id="PF18701"/>
    </source>
</evidence>
<feature type="domain" description="DUF5641" evidence="1">
    <location>
        <begin position="62"/>
        <end position="109"/>
    </location>
</feature>
<protein>
    <recommendedName>
        <fullName evidence="1">DUF5641 domain-containing protein</fullName>
    </recommendedName>
</protein>
<sequence length="234" mass="26310">MHTKKLQPFVRNRVAKILEKIGNHTWRHVTINKSPVDHIFRGVDPNAIDGLDLWRSDECFRVLLKKDNLPPLQWKLGRIVRLYSGADGINRMADIRHQTELCAELLVKFAFFQTALKCIPIERQAFTARGMFKRTISTSLYGAAYTRAHTGGWSRPPERAASHIKVAFGRLRAIRAEQLSLPARSFVWPSADNTRCLTRPALPSDTNKARYRTKLGMERVGGAGAGAGARAPLI</sequence>
<dbReference type="Proteomes" id="UP000299102">
    <property type="component" value="Unassembled WGS sequence"/>
</dbReference>
<reference evidence="2 3" key="1">
    <citation type="journal article" date="2019" name="Commun. Biol.">
        <title>The bagworm genome reveals a unique fibroin gene that provides high tensile strength.</title>
        <authorList>
            <person name="Kono N."/>
            <person name="Nakamura H."/>
            <person name="Ohtoshi R."/>
            <person name="Tomita M."/>
            <person name="Numata K."/>
            <person name="Arakawa K."/>
        </authorList>
    </citation>
    <scope>NUCLEOTIDE SEQUENCE [LARGE SCALE GENOMIC DNA]</scope>
</reference>
<dbReference type="OrthoDB" id="8036689at2759"/>
<dbReference type="InterPro" id="IPR040676">
    <property type="entry name" value="DUF5641"/>
</dbReference>
<dbReference type="EMBL" id="BGZK01000439">
    <property type="protein sequence ID" value="GBP43610.1"/>
    <property type="molecule type" value="Genomic_DNA"/>
</dbReference>
<name>A0A4C1VYC7_EUMVA</name>
<dbReference type="AlphaFoldDB" id="A0A4C1VYC7"/>
<proteinExistence type="predicted"/>
<keyword evidence="3" id="KW-1185">Reference proteome</keyword>
<evidence type="ECO:0000313" key="3">
    <source>
        <dbReference type="Proteomes" id="UP000299102"/>
    </source>
</evidence>
<organism evidence="2 3">
    <name type="scientific">Eumeta variegata</name>
    <name type="common">Bagworm moth</name>
    <name type="synonym">Eumeta japonica</name>
    <dbReference type="NCBI Taxonomy" id="151549"/>
    <lineage>
        <taxon>Eukaryota</taxon>
        <taxon>Metazoa</taxon>
        <taxon>Ecdysozoa</taxon>
        <taxon>Arthropoda</taxon>
        <taxon>Hexapoda</taxon>
        <taxon>Insecta</taxon>
        <taxon>Pterygota</taxon>
        <taxon>Neoptera</taxon>
        <taxon>Endopterygota</taxon>
        <taxon>Lepidoptera</taxon>
        <taxon>Glossata</taxon>
        <taxon>Ditrysia</taxon>
        <taxon>Tineoidea</taxon>
        <taxon>Psychidae</taxon>
        <taxon>Oiketicinae</taxon>
        <taxon>Eumeta</taxon>
    </lineage>
</organism>
<evidence type="ECO:0000313" key="2">
    <source>
        <dbReference type="EMBL" id="GBP43610.1"/>
    </source>
</evidence>
<comment type="caution">
    <text evidence="2">The sequence shown here is derived from an EMBL/GenBank/DDBJ whole genome shotgun (WGS) entry which is preliminary data.</text>
</comment>
<gene>
    <name evidence="2" type="ORF">EVAR_32176_1</name>
</gene>
<accession>A0A4C1VYC7</accession>